<dbReference type="EMBL" id="JNBR01000144">
    <property type="protein sequence ID" value="OQR96461.1"/>
    <property type="molecule type" value="Genomic_DNA"/>
</dbReference>
<evidence type="ECO:0000313" key="2">
    <source>
        <dbReference type="EMBL" id="OQR96461.1"/>
    </source>
</evidence>
<evidence type="ECO:0000313" key="3">
    <source>
        <dbReference type="Proteomes" id="UP000243579"/>
    </source>
</evidence>
<keyword evidence="1" id="KW-1133">Transmembrane helix</keyword>
<keyword evidence="1" id="KW-0812">Transmembrane</keyword>
<accession>A0A1V9ZEY9</accession>
<comment type="caution">
    <text evidence="2">The sequence shown here is derived from an EMBL/GenBank/DDBJ whole genome shotgun (WGS) entry which is preliminary data.</text>
</comment>
<feature type="transmembrane region" description="Helical" evidence="1">
    <location>
        <begin position="6"/>
        <end position="27"/>
    </location>
</feature>
<dbReference type="Proteomes" id="UP000243579">
    <property type="component" value="Unassembled WGS sequence"/>
</dbReference>
<name>A0A1V9ZEY9_ACHHY</name>
<keyword evidence="3" id="KW-1185">Reference proteome</keyword>
<proteinExistence type="predicted"/>
<evidence type="ECO:0000256" key="1">
    <source>
        <dbReference type="SAM" id="Phobius"/>
    </source>
</evidence>
<reference evidence="2 3" key="1">
    <citation type="journal article" date="2014" name="Genome Biol. Evol.">
        <title>The secreted proteins of Achlya hypogyna and Thraustotheca clavata identify the ancestral oomycete secretome and reveal gene acquisitions by horizontal gene transfer.</title>
        <authorList>
            <person name="Misner I."/>
            <person name="Blouin N."/>
            <person name="Leonard G."/>
            <person name="Richards T.A."/>
            <person name="Lane C.E."/>
        </authorList>
    </citation>
    <scope>NUCLEOTIDE SEQUENCE [LARGE SCALE GENOMIC DNA]</scope>
    <source>
        <strain evidence="2 3">ATCC 48635</strain>
    </source>
</reference>
<organism evidence="2 3">
    <name type="scientific">Achlya hypogyna</name>
    <name type="common">Oomycete</name>
    <name type="synonym">Protoachlya hypogyna</name>
    <dbReference type="NCBI Taxonomy" id="1202772"/>
    <lineage>
        <taxon>Eukaryota</taxon>
        <taxon>Sar</taxon>
        <taxon>Stramenopiles</taxon>
        <taxon>Oomycota</taxon>
        <taxon>Saprolegniomycetes</taxon>
        <taxon>Saprolegniales</taxon>
        <taxon>Achlyaceae</taxon>
        <taxon>Achlya</taxon>
    </lineage>
</organism>
<dbReference type="AlphaFoldDB" id="A0A1V9ZEY9"/>
<keyword evidence="1" id="KW-0472">Membrane</keyword>
<protein>
    <submittedName>
        <fullName evidence="2">Uncharacterized protein</fullName>
    </submittedName>
</protein>
<sequence length="62" mass="7006">MADNTIGSFLVLGQIVVLTVVFVVVGFKVFNHVYDTKEQELFGHMKAPLREVVIDEPRCLKD</sequence>
<gene>
    <name evidence="2" type="ORF">ACHHYP_15804</name>
</gene>